<sequence>MMEEEEDVESDQSEVIDPDMGDEEQAKEEKLSKWKEHSWAKHNLEDPDIPFVEDDEWLPIRFENRKKEKERVIMMRRHARFEPAQIVVPINRPKIPTPPIVWETINLVEKVEEFQMQPWINPNDECDYSRWIEEREDLDFICPDPYKTGESDFDEMEGERNDPLDGTSLASLFNQMEITNNEEDEEVIKAQTNTSIWGLLMSQRDSHRASFKDEFSSEALFGKEEGGKEYKIAKDKAKEGNPKMLH</sequence>
<dbReference type="Proteomes" id="UP001062846">
    <property type="component" value="Chromosome 10"/>
</dbReference>
<protein>
    <submittedName>
        <fullName evidence="1">Uncharacterized protein</fullName>
    </submittedName>
</protein>
<proteinExistence type="predicted"/>
<comment type="caution">
    <text evidence="1">The sequence shown here is derived from an EMBL/GenBank/DDBJ whole genome shotgun (WGS) entry which is preliminary data.</text>
</comment>
<evidence type="ECO:0000313" key="2">
    <source>
        <dbReference type="Proteomes" id="UP001062846"/>
    </source>
</evidence>
<organism evidence="1 2">
    <name type="scientific">Rhododendron molle</name>
    <name type="common">Chinese azalea</name>
    <name type="synonym">Azalea mollis</name>
    <dbReference type="NCBI Taxonomy" id="49168"/>
    <lineage>
        <taxon>Eukaryota</taxon>
        <taxon>Viridiplantae</taxon>
        <taxon>Streptophyta</taxon>
        <taxon>Embryophyta</taxon>
        <taxon>Tracheophyta</taxon>
        <taxon>Spermatophyta</taxon>
        <taxon>Magnoliopsida</taxon>
        <taxon>eudicotyledons</taxon>
        <taxon>Gunneridae</taxon>
        <taxon>Pentapetalae</taxon>
        <taxon>asterids</taxon>
        <taxon>Ericales</taxon>
        <taxon>Ericaceae</taxon>
        <taxon>Ericoideae</taxon>
        <taxon>Rhodoreae</taxon>
        <taxon>Rhododendron</taxon>
    </lineage>
</organism>
<dbReference type="EMBL" id="CM046397">
    <property type="protein sequence ID" value="KAI8535823.1"/>
    <property type="molecule type" value="Genomic_DNA"/>
</dbReference>
<reference evidence="1" key="1">
    <citation type="submission" date="2022-02" db="EMBL/GenBank/DDBJ databases">
        <title>Plant Genome Project.</title>
        <authorList>
            <person name="Zhang R.-G."/>
        </authorList>
    </citation>
    <scope>NUCLEOTIDE SEQUENCE</scope>
    <source>
        <strain evidence="1">AT1</strain>
    </source>
</reference>
<name>A0ACC0M5Y5_RHOML</name>
<evidence type="ECO:0000313" key="1">
    <source>
        <dbReference type="EMBL" id="KAI8535823.1"/>
    </source>
</evidence>
<gene>
    <name evidence="1" type="ORF">RHMOL_Rhmol10G0204200</name>
</gene>
<accession>A0ACC0M5Y5</accession>
<keyword evidence="2" id="KW-1185">Reference proteome</keyword>